<evidence type="ECO:0000256" key="1">
    <source>
        <dbReference type="SAM" id="MobiDB-lite"/>
    </source>
</evidence>
<evidence type="ECO:0000313" key="2">
    <source>
        <dbReference type="EMBL" id="PIO35668.1"/>
    </source>
</evidence>
<organism evidence="2">
    <name type="scientific">Aquarana catesbeiana</name>
    <name type="common">American bullfrog</name>
    <name type="synonym">Rana catesbeiana</name>
    <dbReference type="NCBI Taxonomy" id="8400"/>
    <lineage>
        <taxon>Eukaryota</taxon>
        <taxon>Metazoa</taxon>
        <taxon>Chordata</taxon>
        <taxon>Craniata</taxon>
        <taxon>Vertebrata</taxon>
        <taxon>Euteleostomi</taxon>
        <taxon>Amphibia</taxon>
        <taxon>Batrachia</taxon>
        <taxon>Anura</taxon>
        <taxon>Neobatrachia</taxon>
        <taxon>Ranoidea</taxon>
        <taxon>Ranidae</taxon>
        <taxon>Aquarana</taxon>
    </lineage>
</organism>
<reference evidence="2" key="1">
    <citation type="submission" date="2017-08" db="EMBL/GenBank/DDBJ databases">
        <title>Assembly of the North American Bullfrog Genome.</title>
        <authorList>
            <person name="Warren R.L."/>
            <person name="Vandervalk B.P."/>
            <person name="Kucuk E."/>
            <person name="Birol I."/>
            <person name="Helbing C."/>
            <person name="Pandoh P."/>
            <person name="Behsaz B."/>
            <person name="Mohamadi H."/>
            <person name="Chu J."/>
            <person name="Jackman S."/>
            <person name="Hammond S.A."/>
            <person name="Veldhoen N."/>
            <person name="Kirk H."/>
            <person name="Zhao Y."/>
            <person name="Coope R."/>
            <person name="Pleasance S."/>
            <person name="Moore R."/>
            <person name="Holt R."/>
        </authorList>
    </citation>
    <scope>NUCLEOTIDE SEQUENCE</scope>
    <source>
        <strain evidence="2">Bruno</strain>
        <tissue evidence="2">Liver</tissue>
    </source>
</reference>
<feature type="compositionally biased region" description="Basic and acidic residues" evidence="1">
    <location>
        <begin position="12"/>
        <end position="35"/>
    </location>
</feature>
<feature type="compositionally biased region" description="Basic and acidic residues" evidence="1">
    <location>
        <begin position="47"/>
        <end position="57"/>
    </location>
</feature>
<gene>
    <name evidence="2" type="ORF">AB205_0161300</name>
</gene>
<sequence length="197" mass="21374">ASLVDATATSSDVKKSLMVNREKSAKRKSEDDQKTKASKLAQPATVDDQKTCEEMKKPPATSDETVVIPDVTVLPTPAEQQTPTTVPFQPPVVTPWSGISAQATDYAEAAPDSAELQPQVTSTFSPLPVSMPAVSQHLLPMPQTLSLYQDPLYPGFPVNEKGERITSPPPYSYCKNGEDLPSDKSILHFFYNLGIKV</sequence>
<dbReference type="OrthoDB" id="10017659at2759"/>
<accession>A0A2G9S665</accession>
<protein>
    <submittedName>
        <fullName evidence="2">Uncharacterized protein</fullName>
    </submittedName>
</protein>
<dbReference type="AlphaFoldDB" id="A0A2G9S665"/>
<dbReference type="EMBL" id="KV927096">
    <property type="protein sequence ID" value="PIO35668.1"/>
    <property type="molecule type" value="Genomic_DNA"/>
</dbReference>
<proteinExistence type="predicted"/>
<feature type="non-terminal residue" evidence="2">
    <location>
        <position position="197"/>
    </location>
</feature>
<feature type="region of interest" description="Disordered" evidence="1">
    <location>
        <begin position="1"/>
        <end position="67"/>
    </location>
</feature>
<name>A0A2G9S665_AQUCT</name>
<feature type="non-terminal residue" evidence="2">
    <location>
        <position position="1"/>
    </location>
</feature>